<dbReference type="SUPFAM" id="SSF48264">
    <property type="entry name" value="Cytochrome P450"/>
    <property type="match status" value="1"/>
</dbReference>
<dbReference type="PRINTS" id="PR00359">
    <property type="entry name" value="BP450"/>
</dbReference>
<evidence type="ECO:0000313" key="3">
    <source>
        <dbReference type="EMBL" id="MFC4057361.1"/>
    </source>
</evidence>
<evidence type="ECO:0000256" key="2">
    <source>
        <dbReference type="RuleBase" id="RU000461"/>
    </source>
</evidence>
<dbReference type="PANTHER" id="PTHR46696:SF1">
    <property type="entry name" value="CYTOCHROME P450 YJIB-RELATED"/>
    <property type="match status" value="1"/>
</dbReference>
<comment type="caution">
    <text evidence="3">The sequence shown here is derived from an EMBL/GenBank/DDBJ whole genome shotgun (WGS) entry which is preliminary data.</text>
</comment>
<keyword evidence="2" id="KW-0503">Monooxygenase</keyword>
<dbReference type="InterPro" id="IPR017972">
    <property type="entry name" value="Cyt_P450_CS"/>
</dbReference>
<dbReference type="PANTHER" id="PTHR46696">
    <property type="entry name" value="P450, PUTATIVE (EUROFUNG)-RELATED"/>
    <property type="match status" value="1"/>
</dbReference>
<keyword evidence="2" id="KW-0408">Iron</keyword>
<dbReference type="EMBL" id="JBHSBM010000009">
    <property type="protein sequence ID" value="MFC4057361.1"/>
    <property type="molecule type" value="Genomic_DNA"/>
</dbReference>
<name>A0ABV8I284_9ACTN</name>
<proteinExistence type="inferred from homology"/>
<dbReference type="Gene3D" id="1.10.630.10">
    <property type="entry name" value="Cytochrome P450"/>
    <property type="match status" value="1"/>
</dbReference>
<evidence type="ECO:0000256" key="1">
    <source>
        <dbReference type="ARBA" id="ARBA00010617"/>
    </source>
</evidence>
<dbReference type="RefSeq" id="WP_377285325.1">
    <property type="nucleotide sequence ID" value="NZ_JBHSBM010000009.1"/>
</dbReference>
<dbReference type="PROSITE" id="PS00086">
    <property type="entry name" value="CYTOCHROME_P450"/>
    <property type="match status" value="1"/>
</dbReference>
<keyword evidence="2" id="KW-0560">Oxidoreductase</keyword>
<sequence>MTVAPAVLDTTGLLMYEQADKLRAAGPAVPVEMLDGLVAWSVSRGDVAKRLLVHPDVSKDARRSWPDYRPGAYPWLTAWVDVVSMFTSDDPDHKRLKDLVARAFTPRRIEAMRPAVEAIVTDLLDGLAAREAGAPGQAVDLRSAFSFPVPTRVICDLFGVPAEQRPKMLSVMDSVLDTSSSPERAAQIRDDMFAVMHTLIATKRAEPGDDMTSVLLDAREEDGDRLSEEELISTLILMIGAGSETAVSMIDHAVVELLANPGQLAAALADPARWDDVVEETIRKHPPIMHLPLRYATADIDLGEGVTIRKGDLVLIAFGAHGRDPEANPEPDRFDIDRADRQHLAFGHGIHFCLGAPLARLEGRVALPALFTRFPELRLATRVEDLPPQPSFMGNDYRELPVLLGPAR</sequence>
<comment type="similarity">
    <text evidence="1 2">Belongs to the cytochrome P450 family.</text>
</comment>
<keyword evidence="2" id="KW-0349">Heme</keyword>
<dbReference type="InterPro" id="IPR002397">
    <property type="entry name" value="Cyt_P450_B"/>
</dbReference>
<dbReference type="InterPro" id="IPR001128">
    <property type="entry name" value="Cyt_P450"/>
</dbReference>
<dbReference type="InterPro" id="IPR036396">
    <property type="entry name" value="Cyt_P450_sf"/>
</dbReference>
<organism evidence="3 4">
    <name type="scientific">Planomonospora corallina</name>
    <dbReference type="NCBI Taxonomy" id="1806052"/>
    <lineage>
        <taxon>Bacteria</taxon>
        <taxon>Bacillati</taxon>
        <taxon>Actinomycetota</taxon>
        <taxon>Actinomycetes</taxon>
        <taxon>Streptosporangiales</taxon>
        <taxon>Streptosporangiaceae</taxon>
        <taxon>Planomonospora</taxon>
    </lineage>
</organism>
<evidence type="ECO:0000313" key="4">
    <source>
        <dbReference type="Proteomes" id="UP001595850"/>
    </source>
</evidence>
<accession>A0ABV8I284</accession>
<dbReference type="Pfam" id="PF00067">
    <property type="entry name" value="p450"/>
    <property type="match status" value="2"/>
</dbReference>
<gene>
    <name evidence="3" type="ORF">ACFOWE_03600</name>
</gene>
<keyword evidence="2" id="KW-0479">Metal-binding</keyword>
<dbReference type="PRINTS" id="PR00385">
    <property type="entry name" value="P450"/>
</dbReference>
<dbReference type="Proteomes" id="UP001595850">
    <property type="component" value="Unassembled WGS sequence"/>
</dbReference>
<reference evidence="4" key="1">
    <citation type="journal article" date="2019" name="Int. J. Syst. Evol. Microbiol.">
        <title>The Global Catalogue of Microorganisms (GCM) 10K type strain sequencing project: providing services to taxonomists for standard genome sequencing and annotation.</title>
        <authorList>
            <consortium name="The Broad Institute Genomics Platform"/>
            <consortium name="The Broad Institute Genome Sequencing Center for Infectious Disease"/>
            <person name="Wu L."/>
            <person name="Ma J."/>
        </authorList>
    </citation>
    <scope>NUCLEOTIDE SEQUENCE [LARGE SCALE GENOMIC DNA]</scope>
    <source>
        <strain evidence="4">TBRC 4489</strain>
    </source>
</reference>
<dbReference type="CDD" id="cd11029">
    <property type="entry name" value="CYP107-like"/>
    <property type="match status" value="1"/>
</dbReference>
<protein>
    <submittedName>
        <fullName evidence="3">Cytochrome P450</fullName>
    </submittedName>
</protein>
<keyword evidence="4" id="KW-1185">Reference proteome</keyword>